<feature type="compositionally biased region" description="Basic and acidic residues" evidence="1">
    <location>
        <begin position="21"/>
        <end position="30"/>
    </location>
</feature>
<feature type="region of interest" description="Disordered" evidence="1">
    <location>
        <begin position="1"/>
        <end position="30"/>
    </location>
</feature>
<keyword evidence="3" id="KW-1185">Reference proteome</keyword>
<proteinExistence type="predicted"/>
<accession>A0A1M6CAK4</accession>
<reference evidence="2 3" key="1">
    <citation type="submission" date="2016-11" db="EMBL/GenBank/DDBJ databases">
        <authorList>
            <person name="Jaros S."/>
            <person name="Januszkiewicz K."/>
            <person name="Wedrychowicz H."/>
        </authorList>
    </citation>
    <scope>NUCLEOTIDE SEQUENCE [LARGE SCALE GENOMIC DNA]</scope>
    <source>
        <strain evidence="2 3">DSM 27063</strain>
    </source>
</reference>
<evidence type="ECO:0000313" key="2">
    <source>
        <dbReference type="EMBL" id="SHI57824.1"/>
    </source>
</evidence>
<protein>
    <submittedName>
        <fullName evidence="2">Uncharacterized protein</fullName>
    </submittedName>
</protein>
<name>A0A1M6CAK4_9BACT</name>
<evidence type="ECO:0000313" key="3">
    <source>
        <dbReference type="Proteomes" id="UP000184050"/>
    </source>
</evidence>
<evidence type="ECO:0000256" key="1">
    <source>
        <dbReference type="SAM" id="MobiDB-lite"/>
    </source>
</evidence>
<dbReference type="Proteomes" id="UP000184050">
    <property type="component" value="Unassembled WGS sequence"/>
</dbReference>
<dbReference type="STRING" id="1168035.SAMN05444280_103190"/>
<sequence length="30" mass="3509">MLKINQTHPGRKLAPTVTNHRNKDTHEDKK</sequence>
<dbReference type="EMBL" id="FQZE01000003">
    <property type="protein sequence ID" value="SHI57824.1"/>
    <property type="molecule type" value="Genomic_DNA"/>
</dbReference>
<organism evidence="2 3">
    <name type="scientific">Tangfeifania diversioriginum</name>
    <dbReference type="NCBI Taxonomy" id="1168035"/>
    <lineage>
        <taxon>Bacteria</taxon>
        <taxon>Pseudomonadati</taxon>
        <taxon>Bacteroidota</taxon>
        <taxon>Bacteroidia</taxon>
        <taxon>Marinilabiliales</taxon>
        <taxon>Prolixibacteraceae</taxon>
        <taxon>Tangfeifania</taxon>
    </lineage>
</organism>
<gene>
    <name evidence="2" type="ORF">SAMN05444280_103190</name>
</gene>
<dbReference type="AlphaFoldDB" id="A0A1M6CAK4"/>